<evidence type="ECO:0000313" key="2">
    <source>
        <dbReference type="EMBL" id="GES37482.1"/>
    </source>
</evidence>
<keyword evidence="1" id="KW-0175">Coiled coil</keyword>
<sequence>MRYNYSGRGSASLNPTQRPALDLLPEPVAKLLTEYDTATVRLRETERELQRLAARERDQEAAEEDAQAAATAVRAGKKVPAPLAARKLEQDRAEIARTLDAHRAVLTAIESDLSEARDNGPDTATLDRQEIDSAAEALIAALEREVAAQAAVDWMRGAPYSPHPVTWAVDVVPGLGLPRNVSPKVDARRLIESLVAALLDGQGGA</sequence>
<proteinExistence type="predicted"/>
<dbReference type="RefSeq" id="WP_043797729.1">
    <property type="nucleotide sequence ID" value="NZ_BAAAYP010000042.1"/>
</dbReference>
<dbReference type="Proteomes" id="UP000325466">
    <property type="component" value="Unassembled WGS sequence"/>
</dbReference>
<protein>
    <submittedName>
        <fullName evidence="2">Uncharacterized protein</fullName>
    </submittedName>
</protein>
<evidence type="ECO:0000313" key="3">
    <source>
        <dbReference type="Proteomes" id="UP000325466"/>
    </source>
</evidence>
<name>A0ABQ0YLV8_9NOCA</name>
<reference evidence="2 3" key="1">
    <citation type="journal article" date="2018" name="Biodegradation">
        <title>1,4-Dioxane degradation characteristics of Rhodococcus aetherivorans JCM 14343.</title>
        <authorList>
            <person name="Inoue D."/>
            <person name="Tsunoda T."/>
            <person name="Yamamoto N."/>
            <person name="Ike M."/>
            <person name="Sei K."/>
        </authorList>
    </citation>
    <scope>NUCLEOTIDE SEQUENCE [LARGE SCALE GENOMIC DNA]</scope>
    <source>
        <strain evidence="2 3">JCM 14343</strain>
    </source>
</reference>
<gene>
    <name evidence="2" type="ORF">RAJCM14343_2737</name>
</gene>
<organism evidence="2 3">
    <name type="scientific">Rhodococcus aetherivorans</name>
    <dbReference type="NCBI Taxonomy" id="191292"/>
    <lineage>
        <taxon>Bacteria</taxon>
        <taxon>Bacillati</taxon>
        <taxon>Actinomycetota</taxon>
        <taxon>Actinomycetes</taxon>
        <taxon>Mycobacteriales</taxon>
        <taxon>Nocardiaceae</taxon>
        <taxon>Rhodococcus</taxon>
    </lineage>
</organism>
<feature type="coiled-coil region" evidence="1">
    <location>
        <begin position="28"/>
        <end position="62"/>
    </location>
</feature>
<evidence type="ECO:0000256" key="1">
    <source>
        <dbReference type="SAM" id="Coils"/>
    </source>
</evidence>
<keyword evidence="3" id="KW-1185">Reference proteome</keyword>
<dbReference type="EMBL" id="BLAH01000086">
    <property type="protein sequence ID" value="GES37482.1"/>
    <property type="molecule type" value="Genomic_DNA"/>
</dbReference>
<comment type="caution">
    <text evidence="2">The sequence shown here is derived from an EMBL/GenBank/DDBJ whole genome shotgun (WGS) entry which is preliminary data.</text>
</comment>
<accession>A0ABQ0YLV8</accession>